<evidence type="ECO:0000259" key="3">
    <source>
        <dbReference type="PROSITE" id="PS50004"/>
    </source>
</evidence>
<dbReference type="InterPro" id="IPR035892">
    <property type="entry name" value="C2_domain_sf"/>
</dbReference>
<dbReference type="PANTHER" id="PTHR46129">
    <property type="entry name" value="SYNAPTOTAGMIN 14, ISOFORM D"/>
    <property type="match status" value="1"/>
</dbReference>
<feature type="domain" description="C2" evidence="3">
    <location>
        <begin position="395"/>
        <end position="530"/>
    </location>
</feature>
<feature type="domain" description="C2" evidence="3">
    <location>
        <begin position="240"/>
        <end position="359"/>
    </location>
</feature>
<dbReference type="EMBL" id="HBUF01199134">
    <property type="protein sequence ID" value="CAG6661248.1"/>
    <property type="molecule type" value="Transcribed_RNA"/>
</dbReference>
<feature type="transmembrane region" description="Helical" evidence="2">
    <location>
        <begin position="21"/>
        <end position="40"/>
    </location>
</feature>
<organism evidence="4">
    <name type="scientific">Cacopsylla melanoneura</name>
    <dbReference type="NCBI Taxonomy" id="428564"/>
    <lineage>
        <taxon>Eukaryota</taxon>
        <taxon>Metazoa</taxon>
        <taxon>Ecdysozoa</taxon>
        <taxon>Arthropoda</taxon>
        <taxon>Hexapoda</taxon>
        <taxon>Insecta</taxon>
        <taxon>Pterygota</taxon>
        <taxon>Neoptera</taxon>
        <taxon>Paraneoptera</taxon>
        <taxon>Hemiptera</taxon>
        <taxon>Sternorrhyncha</taxon>
        <taxon>Psylloidea</taxon>
        <taxon>Psyllidae</taxon>
        <taxon>Psyllinae</taxon>
        <taxon>Cacopsylla</taxon>
    </lineage>
</organism>
<dbReference type="EMBL" id="HBUF01138578">
    <property type="protein sequence ID" value="CAG6645800.1"/>
    <property type="molecule type" value="Transcribed_RNA"/>
</dbReference>
<feature type="compositionally biased region" description="Polar residues" evidence="1">
    <location>
        <begin position="118"/>
        <end position="128"/>
    </location>
</feature>
<dbReference type="InterPro" id="IPR000008">
    <property type="entry name" value="C2_dom"/>
</dbReference>
<evidence type="ECO:0000256" key="2">
    <source>
        <dbReference type="SAM" id="Phobius"/>
    </source>
</evidence>
<keyword evidence="2" id="KW-0812">Transmembrane</keyword>
<dbReference type="EMBL" id="HBUF01368662">
    <property type="protein sequence ID" value="CAG6724961.1"/>
    <property type="molecule type" value="Transcribed_RNA"/>
</dbReference>
<dbReference type="SUPFAM" id="SSF49562">
    <property type="entry name" value="C2 domain (Calcium/lipid-binding domain, CaLB)"/>
    <property type="match status" value="2"/>
</dbReference>
<keyword evidence="2" id="KW-1133">Transmembrane helix</keyword>
<name>A0A8D8RB41_9HEMI</name>
<dbReference type="FunFam" id="2.60.40.150:FF:000062">
    <property type="entry name" value="synaptotagmin-14 isoform X1"/>
    <property type="match status" value="1"/>
</dbReference>
<accession>A0A8D8RB41</accession>
<evidence type="ECO:0000256" key="1">
    <source>
        <dbReference type="SAM" id="MobiDB-lite"/>
    </source>
</evidence>
<dbReference type="EMBL" id="HBUF01138576">
    <property type="protein sequence ID" value="CAG6645794.1"/>
    <property type="molecule type" value="Transcribed_RNA"/>
</dbReference>
<dbReference type="EMBL" id="HBUF01368663">
    <property type="protein sequence ID" value="CAG6724962.1"/>
    <property type="molecule type" value="Transcribed_RNA"/>
</dbReference>
<dbReference type="SMART" id="SM00239">
    <property type="entry name" value="C2"/>
    <property type="match status" value="2"/>
</dbReference>
<dbReference type="AlphaFoldDB" id="A0A8D8RB41"/>
<dbReference type="EMBL" id="HBUF01138577">
    <property type="protein sequence ID" value="CAG6645797.1"/>
    <property type="molecule type" value="Transcribed_RNA"/>
</dbReference>
<dbReference type="CDD" id="cd08389">
    <property type="entry name" value="C2A_Synaptotagmin-14_16"/>
    <property type="match status" value="1"/>
</dbReference>
<keyword evidence="2" id="KW-0472">Membrane</keyword>
<reference evidence="4" key="1">
    <citation type="submission" date="2021-05" db="EMBL/GenBank/DDBJ databases">
        <authorList>
            <person name="Alioto T."/>
            <person name="Alioto T."/>
            <person name="Gomez Garrido J."/>
        </authorList>
    </citation>
    <scope>NUCLEOTIDE SEQUENCE</scope>
</reference>
<dbReference type="PANTHER" id="PTHR46129:SF2">
    <property type="entry name" value="SYNAPTOTAGMIN 14, ISOFORM D"/>
    <property type="match status" value="1"/>
</dbReference>
<dbReference type="EMBL" id="HBUF01509599">
    <property type="protein sequence ID" value="CAG6746414.1"/>
    <property type="molecule type" value="Transcribed_RNA"/>
</dbReference>
<dbReference type="InterPro" id="IPR043541">
    <property type="entry name" value="SYT14/14L/16"/>
</dbReference>
<dbReference type="Pfam" id="PF00168">
    <property type="entry name" value="C2"/>
    <property type="match status" value="2"/>
</dbReference>
<dbReference type="PROSITE" id="PS50004">
    <property type="entry name" value="C2"/>
    <property type="match status" value="2"/>
</dbReference>
<dbReference type="CDD" id="cd08408">
    <property type="entry name" value="C2B_Synaptotagmin-14_16"/>
    <property type="match status" value="1"/>
</dbReference>
<feature type="region of interest" description="Disordered" evidence="1">
    <location>
        <begin position="107"/>
        <end position="128"/>
    </location>
</feature>
<protein>
    <submittedName>
        <fullName evidence="4">Synaptotagmin-16</fullName>
    </submittedName>
</protein>
<sequence length="536" mass="59650">MLGENPIQPNNVPEATPEVTVVLGALGALLVALVLVFVYLSSKCCTEPSLDHVNLQCEDPFSIHTGELEKNFLFDGALRRGTIDEDAARRNSFAQFSQHIVSTNQLPAKGGYPPLSLPHNQSQPQQNTHVNVHTIIKEKPTRSFKDLLSLAEAGRIGRSSGSSSGSTTSADDEQHALRYRDKLRGTPVPLQPNCVSEEPPSQSLQDCVVLLPHQSHQDLMFDVTDLQSTFSDTGSTIIGRCGLLEVAFAYDAPMRKMTIHILQARDIPAKERGGPVHTQVRAVLLPSKKQKYKSKIRHGDNPQFVDSFLLHKINPEDVNSMKVRFRLYSCERMKRERLLGECTVTFAKINLELEANMWLPLEPRTSSPLSTGSSDILSLGRSDSTDSTLSMLHGGVAELLLGLSYNGTTGRIFIEIIKGSHFRNVAMTRAPDTYVKLMLMSSSGQEMSRAKTSVRRGQPNPLFKETFVFQVALFHLSEVTLVVSVYDRKSLKKKQLIGWFSLGQNSTSEEELFHWNEMEKVKGEQVARWHILCGDV</sequence>
<dbReference type="GO" id="GO:0005543">
    <property type="term" value="F:phospholipid binding"/>
    <property type="evidence" value="ECO:0007669"/>
    <property type="project" value="TreeGrafter"/>
</dbReference>
<proteinExistence type="predicted"/>
<dbReference type="Gene3D" id="2.60.40.150">
    <property type="entry name" value="C2 domain"/>
    <property type="match status" value="2"/>
</dbReference>
<evidence type="ECO:0000313" key="4">
    <source>
        <dbReference type="EMBL" id="CAG6645794.1"/>
    </source>
</evidence>